<dbReference type="InterPro" id="IPR036866">
    <property type="entry name" value="RibonucZ/Hydroxyglut_hydro"/>
</dbReference>
<name>A0A5B9PMJ9_9BACT</name>
<evidence type="ECO:0000256" key="1">
    <source>
        <dbReference type="ARBA" id="ARBA00001933"/>
    </source>
</evidence>
<dbReference type="SUPFAM" id="SSF53383">
    <property type="entry name" value="PLP-dependent transferases"/>
    <property type="match status" value="1"/>
</dbReference>
<dbReference type="SMART" id="SM00849">
    <property type="entry name" value="Lactamase_B"/>
    <property type="match status" value="1"/>
</dbReference>
<dbReference type="Gene3D" id="3.90.1150.10">
    <property type="entry name" value="Aspartate Aminotransferase, domain 1"/>
    <property type="match status" value="1"/>
</dbReference>
<comment type="cofactor">
    <cofactor evidence="1 9">
        <name>pyridoxal 5'-phosphate</name>
        <dbReference type="ChEBI" id="CHEBI:597326"/>
    </cofactor>
</comment>
<keyword evidence="5" id="KW-0663">Pyridoxal phosphate</keyword>
<dbReference type="AlphaFoldDB" id="A0A5B9PMJ9"/>
<evidence type="ECO:0000256" key="5">
    <source>
        <dbReference type="ARBA" id="ARBA00022898"/>
    </source>
</evidence>
<dbReference type="InterPro" id="IPR001279">
    <property type="entry name" value="Metallo-B-lactamas"/>
</dbReference>
<dbReference type="InterPro" id="IPR036873">
    <property type="entry name" value="Rhodanese-like_dom_sf"/>
</dbReference>
<sequence>MIVRTSSEIYLDANATTQVLPQAAKAARDVMEELYGNPSSSHSSGLRARNILESTRQLARKILGAETGQIVFTSGATEAIQMAVLSALCNAREQQSQGKRPAENRILMYGATEHKAVPQAIRHWKQLLNVNAEVVEIPVDKNGMLDLDFIEQNASRADLICTMAVNNETGVVCDLEEVESRIRGANSEVAWLVDCVQAIGKTELDFSKTTIDYATASGHKIFAPKGIGLLYARESAALVPLMAGGGQEQGARGGTENLPGVAAIGAVLQLLADSPSRSFADESVLRSYRQRLVDALKSAFPTIVFNAPFEHSVPCTINFAVKGFPSKELLDLFDAAGVRVSSGSACGSAAVNSYVLDAMGVEPWQSRGAIRMSFGAVATDSQITAACERIAQVGQALCDSCLVVATDADALASQNLNGLIQLKSGSNCSWLLMDSASRRCVVIDPFEEMAERIEALVRCQKSKVVAVLDTHAHVDHESCRKELLGALSQFAADSAATDDLLGWPQNADGECLLGDGTTAQWMRLSDELVIAKTDLPGHTMIGVAYFVGTLDGERLPAANIKFAFTGDMILMGGIGRTDFPCSSADRMHESLQRLPMLIGNQTLICPTHDYHNEFATTLDAEIAENDFLRSIVDPVSPMSLTDFKDAKPGIDAGIADESNSELVCGLIRRDNDSSNSLLLDQAGLRTILESDSEALIIDVREPHEFAFEQSWSELGFREVPRNVPLTRLSDFLPELMKTVGNSDQKVLFLCRSGKRSGKAAEVARRLGVANALSIVGGLALNTMHCSSSAKPDMEYMI</sequence>
<keyword evidence="11" id="KW-0808">Transferase</keyword>
<dbReference type="InterPro" id="IPR000192">
    <property type="entry name" value="Aminotrans_V_dom"/>
</dbReference>
<comment type="catalytic activity">
    <reaction evidence="8">
        <text>(sulfur carrier)-H + L-cysteine = (sulfur carrier)-SH + L-alanine</text>
        <dbReference type="Rhea" id="RHEA:43892"/>
        <dbReference type="Rhea" id="RHEA-COMP:14737"/>
        <dbReference type="Rhea" id="RHEA-COMP:14739"/>
        <dbReference type="ChEBI" id="CHEBI:29917"/>
        <dbReference type="ChEBI" id="CHEBI:35235"/>
        <dbReference type="ChEBI" id="CHEBI:57972"/>
        <dbReference type="ChEBI" id="CHEBI:64428"/>
        <dbReference type="EC" id="2.8.1.7"/>
    </reaction>
</comment>
<gene>
    <name evidence="11" type="primary">iscS_2</name>
    <name evidence="11" type="ORF">MFFC18_37150</name>
</gene>
<evidence type="ECO:0000256" key="8">
    <source>
        <dbReference type="ARBA" id="ARBA00050776"/>
    </source>
</evidence>
<dbReference type="SUPFAM" id="SSF56281">
    <property type="entry name" value="Metallo-hydrolase/oxidoreductase"/>
    <property type="match status" value="1"/>
</dbReference>
<dbReference type="STRING" id="980251.GCA_001642875_00270"/>
<evidence type="ECO:0000256" key="3">
    <source>
        <dbReference type="ARBA" id="ARBA00012239"/>
    </source>
</evidence>
<dbReference type="EMBL" id="CP042912">
    <property type="protein sequence ID" value="QEG23811.1"/>
    <property type="molecule type" value="Genomic_DNA"/>
</dbReference>
<dbReference type="GO" id="GO:0031071">
    <property type="term" value="F:cysteine desulfurase activity"/>
    <property type="evidence" value="ECO:0007669"/>
    <property type="project" value="UniProtKB-EC"/>
</dbReference>
<dbReference type="PROSITE" id="PS50206">
    <property type="entry name" value="RHODANESE_3"/>
    <property type="match status" value="1"/>
</dbReference>
<keyword evidence="6" id="KW-0408">Iron</keyword>
<organism evidence="11 12">
    <name type="scientific">Mariniblastus fucicola</name>
    <dbReference type="NCBI Taxonomy" id="980251"/>
    <lineage>
        <taxon>Bacteria</taxon>
        <taxon>Pseudomonadati</taxon>
        <taxon>Planctomycetota</taxon>
        <taxon>Planctomycetia</taxon>
        <taxon>Pirellulales</taxon>
        <taxon>Pirellulaceae</taxon>
        <taxon>Mariniblastus</taxon>
    </lineage>
</organism>
<evidence type="ECO:0000313" key="12">
    <source>
        <dbReference type="Proteomes" id="UP000322214"/>
    </source>
</evidence>
<keyword evidence="12" id="KW-1185">Reference proteome</keyword>
<dbReference type="RefSeq" id="WP_075083062.1">
    <property type="nucleotide sequence ID" value="NZ_CP042912.1"/>
</dbReference>
<dbReference type="Gene3D" id="1.10.260.50">
    <property type="match status" value="1"/>
</dbReference>
<dbReference type="InterPro" id="IPR001763">
    <property type="entry name" value="Rhodanese-like_dom"/>
</dbReference>
<evidence type="ECO:0000256" key="9">
    <source>
        <dbReference type="RuleBase" id="RU004504"/>
    </source>
</evidence>
<dbReference type="PANTHER" id="PTHR11601:SF34">
    <property type="entry name" value="CYSTEINE DESULFURASE"/>
    <property type="match status" value="1"/>
</dbReference>
<dbReference type="GO" id="GO:0046872">
    <property type="term" value="F:metal ion binding"/>
    <property type="evidence" value="ECO:0007669"/>
    <property type="project" value="UniProtKB-KW"/>
</dbReference>
<dbReference type="KEGG" id="mff:MFFC18_37150"/>
<dbReference type="SUPFAM" id="SSF52821">
    <property type="entry name" value="Rhodanese/Cell cycle control phosphatase"/>
    <property type="match status" value="1"/>
</dbReference>
<dbReference type="InterPro" id="IPR015421">
    <property type="entry name" value="PyrdxlP-dep_Trfase_major"/>
</dbReference>
<dbReference type="InterPro" id="IPR015422">
    <property type="entry name" value="PyrdxlP-dep_Trfase_small"/>
</dbReference>
<dbReference type="PANTHER" id="PTHR11601">
    <property type="entry name" value="CYSTEINE DESULFURYLASE FAMILY MEMBER"/>
    <property type="match status" value="1"/>
</dbReference>
<evidence type="ECO:0000256" key="4">
    <source>
        <dbReference type="ARBA" id="ARBA00022723"/>
    </source>
</evidence>
<evidence type="ECO:0000259" key="10">
    <source>
        <dbReference type="PROSITE" id="PS50206"/>
    </source>
</evidence>
<reference evidence="11 12" key="1">
    <citation type="submission" date="2019-08" db="EMBL/GenBank/DDBJ databases">
        <title>Deep-cultivation of Planctomycetes and their phenomic and genomic characterization uncovers novel biology.</title>
        <authorList>
            <person name="Wiegand S."/>
            <person name="Jogler M."/>
            <person name="Boedeker C."/>
            <person name="Pinto D."/>
            <person name="Vollmers J."/>
            <person name="Rivas-Marin E."/>
            <person name="Kohn T."/>
            <person name="Peeters S.H."/>
            <person name="Heuer A."/>
            <person name="Rast P."/>
            <person name="Oberbeckmann S."/>
            <person name="Bunk B."/>
            <person name="Jeske O."/>
            <person name="Meyerdierks A."/>
            <person name="Storesund J.E."/>
            <person name="Kallscheuer N."/>
            <person name="Luecker S."/>
            <person name="Lage O.M."/>
            <person name="Pohl T."/>
            <person name="Merkel B.J."/>
            <person name="Hornburger P."/>
            <person name="Mueller R.-W."/>
            <person name="Bruemmer F."/>
            <person name="Labrenz M."/>
            <person name="Spormann A.M."/>
            <person name="Op den Camp H."/>
            <person name="Overmann J."/>
            <person name="Amann R."/>
            <person name="Jetten M.S.M."/>
            <person name="Mascher T."/>
            <person name="Medema M.H."/>
            <person name="Devos D.P."/>
            <person name="Kaster A.-K."/>
            <person name="Ovreas L."/>
            <person name="Rohde M."/>
            <person name="Galperin M.Y."/>
            <person name="Jogler C."/>
        </authorList>
    </citation>
    <scope>NUCLEOTIDE SEQUENCE [LARGE SCALE GENOMIC DNA]</scope>
    <source>
        <strain evidence="11 12">FC18</strain>
    </source>
</reference>
<dbReference type="Gene3D" id="3.40.640.10">
    <property type="entry name" value="Type I PLP-dependent aspartate aminotransferase-like (Major domain)"/>
    <property type="match status" value="1"/>
</dbReference>
<dbReference type="InterPro" id="IPR015424">
    <property type="entry name" value="PyrdxlP-dep_Trfase"/>
</dbReference>
<dbReference type="Gene3D" id="3.40.250.10">
    <property type="entry name" value="Rhodanese-like domain"/>
    <property type="match status" value="1"/>
</dbReference>
<dbReference type="InterPro" id="IPR020578">
    <property type="entry name" value="Aminotrans_V_PyrdxlP_BS"/>
</dbReference>
<evidence type="ECO:0000313" key="11">
    <source>
        <dbReference type="EMBL" id="QEG23811.1"/>
    </source>
</evidence>
<evidence type="ECO:0000256" key="7">
    <source>
        <dbReference type="ARBA" id="ARBA00023014"/>
    </source>
</evidence>
<feature type="domain" description="Rhodanese" evidence="10">
    <location>
        <begin position="690"/>
        <end position="786"/>
    </location>
</feature>
<dbReference type="GO" id="GO:0051536">
    <property type="term" value="F:iron-sulfur cluster binding"/>
    <property type="evidence" value="ECO:0007669"/>
    <property type="project" value="UniProtKB-KW"/>
</dbReference>
<dbReference type="Pfam" id="PF00266">
    <property type="entry name" value="Aminotran_5"/>
    <property type="match status" value="1"/>
</dbReference>
<evidence type="ECO:0000256" key="2">
    <source>
        <dbReference type="ARBA" id="ARBA00006490"/>
    </source>
</evidence>
<dbReference type="Pfam" id="PF00581">
    <property type="entry name" value="Rhodanese"/>
    <property type="match status" value="1"/>
</dbReference>
<protein>
    <recommendedName>
        <fullName evidence="3">cysteine desulfurase</fullName>
        <ecNumber evidence="3">2.8.1.7</ecNumber>
    </recommendedName>
</protein>
<proteinExistence type="inferred from homology"/>
<keyword evidence="4" id="KW-0479">Metal-binding</keyword>
<dbReference type="PROSITE" id="PS00595">
    <property type="entry name" value="AA_TRANSFER_CLASS_5"/>
    <property type="match status" value="1"/>
</dbReference>
<evidence type="ECO:0000256" key="6">
    <source>
        <dbReference type="ARBA" id="ARBA00023004"/>
    </source>
</evidence>
<accession>A0A5B9PMJ9</accession>
<dbReference type="SMART" id="SM00450">
    <property type="entry name" value="RHOD"/>
    <property type="match status" value="1"/>
</dbReference>
<comment type="similarity">
    <text evidence="2">Belongs to the class-V pyridoxal-phosphate-dependent aminotransferase family. NifS/IscS subfamily.</text>
</comment>
<dbReference type="Proteomes" id="UP000322214">
    <property type="component" value="Chromosome"/>
</dbReference>
<keyword evidence="7" id="KW-0411">Iron-sulfur</keyword>
<dbReference type="EC" id="2.8.1.7" evidence="3"/>
<dbReference type="Gene3D" id="3.60.15.10">
    <property type="entry name" value="Ribonuclease Z/Hydroxyacylglutathione hydrolase-like"/>
    <property type="match status" value="1"/>
</dbReference>